<dbReference type="GO" id="GO:0016791">
    <property type="term" value="F:phosphatase activity"/>
    <property type="evidence" value="ECO:0007669"/>
    <property type="project" value="TreeGrafter"/>
</dbReference>
<evidence type="ECO:0000256" key="1">
    <source>
        <dbReference type="ARBA" id="ARBA00022801"/>
    </source>
</evidence>
<dbReference type="PANTHER" id="PTHR43156">
    <property type="entry name" value="STAGE II SPORULATION PROTEIN E-RELATED"/>
    <property type="match status" value="1"/>
</dbReference>
<feature type="domain" description="PAC" evidence="5">
    <location>
        <begin position="216"/>
        <end position="268"/>
    </location>
</feature>
<dbReference type="SMART" id="SM00331">
    <property type="entry name" value="PP2C_SIG"/>
    <property type="match status" value="1"/>
</dbReference>
<evidence type="ECO:0000259" key="3">
    <source>
        <dbReference type="PROSITE" id="PS50110"/>
    </source>
</evidence>
<dbReference type="InterPro" id="IPR036457">
    <property type="entry name" value="PPM-type-like_dom_sf"/>
</dbReference>
<evidence type="ECO:0000313" key="6">
    <source>
        <dbReference type="EMBL" id="XAY06457.1"/>
    </source>
</evidence>
<organism evidence="6">
    <name type="scientific">Paraconexibacter sp. AEG42_29</name>
    <dbReference type="NCBI Taxonomy" id="2997339"/>
    <lineage>
        <taxon>Bacteria</taxon>
        <taxon>Bacillati</taxon>
        <taxon>Actinomycetota</taxon>
        <taxon>Thermoleophilia</taxon>
        <taxon>Solirubrobacterales</taxon>
        <taxon>Paraconexibacteraceae</taxon>
        <taxon>Paraconexibacter</taxon>
    </lineage>
</organism>
<accession>A0AAU7AXR6</accession>
<dbReference type="Pfam" id="PF13426">
    <property type="entry name" value="PAS_9"/>
    <property type="match status" value="1"/>
</dbReference>
<dbReference type="SUPFAM" id="SSF55785">
    <property type="entry name" value="PYP-like sensor domain (PAS domain)"/>
    <property type="match status" value="1"/>
</dbReference>
<dbReference type="CDD" id="cd00130">
    <property type="entry name" value="PAS"/>
    <property type="match status" value="1"/>
</dbReference>
<dbReference type="InterPro" id="IPR000014">
    <property type="entry name" value="PAS"/>
</dbReference>
<dbReference type="PROSITE" id="PS50113">
    <property type="entry name" value="PAC"/>
    <property type="match status" value="1"/>
</dbReference>
<dbReference type="InterPro" id="IPR001932">
    <property type="entry name" value="PPM-type_phosphatase-like_dom"/>
</dbReference>
<keyword evidence="1" id="KW-0378">Hydrolase</keyword>
<dbReference type="KEGG" id="parq:DSM112329_03328"/>
<gene>
    <name evidence="6" type="ORF">DSM112329_03328</name>
</gene>
<dbReference type="Gene3D" id="3.40.50.2300">
    <property type="match status" value="1"/>
</dbReference>
<dbReference type="SUPFAM" id="SSF52172">
    <property type="entry name" value="CheY-like"/>
    <property type="match status" value="1"/>
</dbReference>
<protein>
    <recommendedName>
        <fullName evidence="7">PAS domain S-box protein</fullName>
    </recommendedName>
</protein>
<dbReference type="PANTHER" id="PTHR43156:SF2">
    <property type="entry name" value="STAGE II SPORULATION PROTEIN E"/>
    <property type="match status" value="1"/>
</dbReference>
<dbReference type="InterPro" id="IPR035965">
    <property type="entry name" value="PAS-like_dom_sf"/>
</dbReference>
<dbReference type="AlphaFoldDB" id="A0AAU7AXR6"/>
<dbReference type="SUPFAM" id="SSF81606">
    <property type="entry name" value="PP2C-like"/>
    <property type="match status" value="1"/>
</dbReference>
<dbReference type="InterPro" id="IPR052016">
    <property type="entry name" value="Bact_Sigma-Reg"/>
</dbReference>
<name>A0AAU7AXR6_9ACTN</name>
<dbReference type="Pfam" id="PF07228">
    <property type="entry name" value="SpoIIE"/>
    <property type="match status" value="1"/>
</dbReference>
<dbReference type="InterPro" id="IPR001789">
    <property type="entry name" value="Sig_transdc_resp-reg_receiver"/>
</dbReference>
<reference evidence="6" key="1">
    <citation type="submission" date="2022-12" db="EMBL/GenBank/DDBJ databases">
        <title>Paraconexibacter alkalitolerans sp. nov. and Baekduia alba sp. nov., isolated from soil and emended description of the genera Paraconexibacter (Chun et al., 2020) and Baekduia (An et al., 2020).</title>
        <authorList>
            <person name="Vieira S."/>
            <person name="Huber K.J."/>
            <person name="Geppert A."/>
            <person name="Wolf J."/>
            <person name="Neumann-Schaal M."/>
            <person name="Muesken M."/>
            <person name="Overmann J."/>
        </authorList>
    </citation>
    <scope>NUCLEOTIDE SEQUENCE</scope>
    <source>
        <strain evidence="6">AEG42_29</strain>
    </source>
</reference>
<dbReference type="InterPro" id="IPR011006">
    <property type="entry name" value="CheY-like_superfamily"/>
</dbReference>
<feature type="domain" description="Response regulatory" evidence="3">
    <location>
        <begin position="5"/>
        <end position="123"/>
    </location>
</feature>
<dbReference type="PROSITE" id="PS50110">
    <property type="entry name" value="RESPONSE_REGULATORY"/>
    <property type="match status" value="1"/>
</dbReference>
<dbReference type="SMART" id="SM00086">
    <property type="entry name" value="PAC"/>
    <property type="match status" value="1"/>
</dbReference>
<dbReference type="GO" id="GO:0000160">
    <property type="term" value="P:phosphorelay signal transduction system"/>
    <property type="evidence" value="ECO:0007669"/>
    <property type="project" value="InterPro"/>
</dbReference>
<comment type="caution">
    <text evidence="2">Lacks conserved residue(s) required for the propagation of feature annotation.</text>
</comment>
<dbReference type="InterPro" id="IPR001610">
    <property type="entry name" value="PAC"/>
</dbReference>
<dbReference type="InterPro" id="IPR000700">
    <property type="entry name" value="PAS-assoc_C"/>
</dbReference>
<sequence>MAVADALIADADSDRAEAMRAELTRHGHVVEIVADRDTLLAGIDDERIRLLVLAPTLGAEPVATVLTALRALSHASPAVVVVAGTAEELPADAVRQFAELGAADVWELPHAVTAADVRLRLVLAEFYARLQAENVRVGGEFAILRRALDLTGTGFVLTDPSLDDNPIVYANEAFTTMTGYPLDEIIGRNCRFLQRDVTDPQSIAVMRDAIRDLRPVAVTLRNVRRDGAVFDNEVHIAPVRDERGQVVRFVGVQVDVTAHREGRADRLALAEGSRRLAEAALRRTRFLSEASPRLDATLDRRAALDALALLAVPALGTACLVLSVEGGVVRRDSAAGAGAGVQEALDALPAVRSAEPGDPILRAAGSVDPLPLDSAQAALALSGAAIDGGPLNGLHGFAVPLPARGRTVGVLVILGPAPLGGDDAALAQDLAARAGLAVDNARLYEEQRQVAEQLQRETLPERPLRIPRASVATRYRAGGAGMRVGGDFFDAFEVRDGASLLVIGDVTGKGAAAAALATIARSTLRTAGQYETAPSAVLRTLNVGLLRHRAETSRGRFVSVAAARLTESATGLEATICLAGHPPPVVQRADGSVEVVGRGGTLLGFKDDPALPEETVTLGLRDRLVLFTDGLSEGIESADPDATVAQLVSGHHRRSLDDLADSLLDAAGSGSRIDDVAICVIEVTADGERLLRSV</sequence>
<feature type="domain" description="PAS" evidence="4">
    <location>
        <begin position="140"/>
        <end position="211"/>
    </location>
</feature>
<dbReference type="PROSITE" id="PS50112">
    <property type="entry name" value="PAS"/>
    <property type="match status" value="1"/>
</dbReference>
<dbReference type="EMBL" id="CP114014">
    <property type="protein sequence ID" value="XAY06457.1"/>
    <property type="molecule type" value="Genomic_DNA"/>
</dbReference>
<evidence type="ECO:0000259" key="5">
    <source>
        <dbReference type="PROSITE" id="PS50113"/>
    </source>
</evidence>
<proteinExistence type="predicted"/>
<evidence type="ECO:0008006" key="7">
    <source>
        <dbReference type="Google" id="ProtNLM"/>
    </source>
</evidence>
<dbReference type="RefSeq" id="WP_354697691.1">
    <property type="nucleotide sequence ID" value="NZ_CP114014.1"/>
</dbReference>
<dbReference type="Gene3D" id="3.30.450.40">
    <property type="match status" value="1"/>
</dbReference>
<dbReference type="Gene3D" id="3.30.450.20">
    <property type="entry name" value="PAS domain"/>
    <property type="match status" value="1"/>
</dbReference>
<evidence type="ECO:0000259" key="4">
    <source>
        <dbReference type="PROSITE" id="PS50112"/>
    </source>
</evidence>
<dbReference type="SUPFAM" id="SSF55781">
    <property type="entry name" value="GAF domain-like"/>
    <property type="match status" value="2"/>
</dbReference>
<dbReference type="InterPro" id="IPR029016">
    <property type="entry name" value="GAF-like_dom_sf"/>
</dbReference>
<dbReference type="NCBIfam" id="TIGR00229">
    <property type="entry name" value="sensory_box"/>
    <property type="match status" value="1"/>
</dbReference>
<dbReference type="Gene3D" id="3.60.40.10">
    <property type="entry name" value="PPM-type phosphatase domain"/>
    <property type="match status" value="1"/>
</dbReference>
<dbReference type="SMART" id="SM00091">
    <property type="entry name" value="PAS"/>
    <property type="match status" value="1"/>
</dbReference>
<evidence type="ECO:0000256" key="2">
    <source>
        <dbReference type="PROSITE-ProRule" id="PRU00169"/>
    </source>
</evidence>